<dbReference type="Gene3D" id="1.10.287.70">
    <property type="match status" value="1"/>
</dbReference>
<evidence type="ECO:0000256" key="9">
    <source>
        <dbReference type="ARBA" id="ARBA00023065"/>
    </source>
</evidence>
<dbReference type="EMBL" id="SLVJ01000020">
    <property type="protein sequence ID" value="TCM63701.1"/>
    <property type="molecule type" value="Genomic_DNA"/>
</dbReference>
<keyword evidence="15" id="KW-1185">Reference proteome</keyword>
<dbReference type="Proteomes" id="UP000294963">
    <property type="component" value="Unassembled WGS sequence"/>
</dbReference>
<evidence type="ECO:0000256" key="2">
    <source>
        <dbReference type="ARBA" id="ARBA00022448"/>
    </source>
</evidence>
<evidence type="ECO:0000256" key="3">
    <source>
        <dbReference type="ARBA" id="ARBA00022538"/>
    </source>
</evidence>
<keyword evidence="4 12" id="KW-0812">Transmembrane</keyword>
<evidence type="ECO:0000256" key="6">
    <source>
        <dbReference type="ARBA" id="ARBA00022882"/>
    </source>
</evidence>
<accession>A0A4R1XKY5</accession>
<evidence type="ECO:0000256" key="1">
    <source>
        <dbReference type="ARBA" id="ARBA00004141"/>
    </source>
</evidence>
<dbReference type="PRINTS" id="PR00169">
    <property type="entry name" value="KCHANNEL"/>
</dbReference>
<evidence type="ECO:0000313" key="15">
    <source>
        <dbReference type="Proteomes" id="UP000294963"/>
    </source>
</evidence>
<keyword evidence="5" id="KW-0631">Potassium channel</keyword>
<feature type="transmembrane region" description="Helical" evidence="12">
    <location>
        <begin position="214"/>
        <end position="231"/>
    </location>
</feature>
<gene>
    <name evidence="14" type="ORF">EC844_1205</name>
</gene>
<dbReference type="GO" id="GO:0001508">
    <property type="term" value="P:action potential"/>
    <property type="evidence" value="ECO:0007669"/>
    <property type="project" value="TreeGrafter"/>
</dbReference>
<feature type="transmembrane region" description="Helical" evidence="12">
    <location>
        <begin position="181"/>
        <end position="202"/>
    </location>
</feature>
<evidence type="ECO:0000313" key="14">
    <source>
        <dbReference type="EMBL" id="TCM63701.1"/>
    </source>
</evidence>
<keyword evidence="7" id="KW-0630">Potassium</keyword>
<dbReference type="InterPro" id="IPR028325">
    <property type="entry name" value="VG_K_chnl"/>
</dbReference>
<keyword evidence="2" id="KW-0813">Transport</keyword>
<name>A0A4R1XKY5_ACICA</name>
<feature type="domain" description="Ion transport" evidence="13">
    <location>
        <begin position="52"/>
        <end position="269"/>
    </location>
</feature>
<feature type="transmembrane region" description="Helical" evidence="12">
    <location>
        <begin position="118"/>
        <end position="142"/>
    </location>
</feature>
<feature type="transmembrane region" description="Helical" evidence="12">
    <location>
        <begin position="154"/>
        <end position="175"/>
    </location>
</feature>
<keyword evidence="9" id="KW-0406">Ion transport</keyword>
<keyword evidence="10 12" id="KW-0472">Membrane</keyword>
<evidence type="ECO:0000256" key="11">
    <source>
        <dbReference type="ARBA" id="ARBA00023303"/>
    </source>
</evidence>
<evidence type="ECO:0000256" key="5">
    <source>
        <dbReference type="ARBA" id="ARBA00022826"/>
    </source>
</evidence>
<sequence length="348" mass="39928">MNWQMRHGEITISVAYPKDWLMIVQAWCSLRKLVYNYLHNEDYETPLTRGLNYGLVILIVGNVIAVILESVDSIYLAYKVFFDGFEYFSIAVFSVEYLMRFWSIVEKNPEQSAWRSRWQWITSGAAIIDLLAILPAYLNFFVHIDLRFLRTLRLLRLLKLTRYFVSLQILLRVFAREKGSFQAVIFILIILIVMAAAGMYVVENKTQPEVFSSIPAALWWAVVTLTTVGYGDVTPVTPLGKSLGAIITILGVGFAALPAGILANGLANELEARKQELELKFLNVLQNHKIDLIEDHKLIEDIRKQVGLTPEQTREIVLQMIREQDGQERQSEKHQYCYCPHCGNKLPE</sequence>
<keyword evidence="6" id="KW-0851">Voltage-gated channel</keyword>
<evidence type="ECO:0000259" key="13">
    <source>
        <dbReference type="Pfam" id="PF00520"/>
    </source>
</evidence>
<evidence type="ECO:0000256" key="7">
    <source>
        <dbReference type="ARBA" id="ARBA00022958"/>
    </source>
</evidence>
<proteinExistence type="predicted"/>
<dbReference type="InterPro" id="IPR005821">
    <property type="entry name" value="Ion_trans_dom"/>
</dbReference>
<feature type="transmembrane region" description="Helical" evidence="12">
    <location>
        <begin position="243"/>
        <end position="267"/>
    </location>
</feature>
<dbReference type="PANTHER" id="PTHR11537">
    <property type="entry name" value="VOLTAGE-GATED POTASSIUM CHANNEL"/>
    <property type="match status" value="1"/>
</dbReference>
<organism evidence="14 15">
    <name type="scientific">Acinetobacter calcoaceticus</name>
    <dbReference type="NCBI Taxonomy" id="471"/>
    <lineage>
        <taxon>Bacteria</taxon>
        <taxon>Pseudomonadati</taxon>
        <taxon>Pseudomonadota</taxon>
        <taxon>Gammaproteobacteria</taxon>
        <taxon>Moraxellales</taxon>
        <taxon>Moraxellaceae</taxon>
        <taxon>Acinetobacter</taxon>
        <taxon>Acinetobacter calcoaceticus/baumannii complex</taxon>
    </lineage>
</organism>
<comment type="caution">
    <text evidence="14">The sequence shown here is derived from an EMBL/GenBank/DDBJ whole genome shotgun (WGS) entry which is preliminary data.</text>
</comment>
<evidence type="ECO:0000256" key="4">
    <source>
        <dbReference type="ARBA" id="ARBA00022692"/>
    </source>
</evidence>
<dbReference type="SUPFAM" id="SSF81324">
    <property type="entry name" value="Voltage-gated potassium channels"/>
    <property type="match status" value="1"/>
</dbReference>
<keyword evidence="11 14" id="KW-0407">Ion channel</keyword>
<keyword evidence="8 12" id="KW-1133">Transmembrane helix</keyword>
<dbReference type="Gene3D" id="1.20.120.350">
    <property type="entry name" value="Voltage-gated potassium channels. Chain C"/>
    <property type="match status" value="1"/>
</dbReference>
<dbReference type="PANTHER" id="PTHR11537:SF254">
    <property type="entry name" value="POTASSIUM VOLTAGE-GATED CHANNEL PROTEIN SHAB"/>
    <property type="match status" value="1"/>
</dbReference>
<dbReference type="Pfam" id="PF00520">
    <property type="entry name" value="Ion_trans"/>
    <property type="match status" value="1"/>
</dbReference>
<dbReference type="AlphaFoldDB" id="A0A4R1XKY5"/>
<reference evidence="14 15" key="1">
    <citation type="submission" date="2019-03" db="EMBL/GenBank/DDBJ databases">
        <title>Genomic analyses of the natural microbiome of Caenorhabditis elegans.</title>
        <authorList>
            <person name="Samuel B."/>
        </authorList>
    </citation>
    <scope>NUCLEOTIDE SEQUENCE [LARGE SCALE GENOMIC DNA]</scope>
    <source>
        <strain evidence="14 15">JUb89</strain>
    </source>
</reference>
<dbReference type="GO" id="GO:0005249">
    <property type="term" value="F:voltage-gated potassium channel activity"/>
    <property type="evidence" value="ECO:0007669"/>
    <property type="project" value="InterPro"/>
</dbReference>
<dbReference type="InterPro" id="IPR027359">
    <property type="entry name" value="Volt_channel_dom_sf"/>
</dbReference>
<evidence type="ECO:0000256" key="8">
    <source>
        <dbReference type="ARBA" id="ARBA00022989"/>
    </source>
</evidence>
<evidence type="ECO:0000256" key="12">
    <source>
        <dbReference type="SAM" id="Phobius"/>
    </source>
</evidence>
<keyword evidence="3" id="KW-0633">Potassium transport</keyword>
<dbReference type="GO" id="GO:0008076">
    <property type="term" value="C:voltage-gated potassium channel complex"/>
    <property type="evidence" value="ECO:0007669"/>
    <property type="project" value="InterPro"/>
</dbReference>
<protein>
    <submittedName>
        <fullName evidence="14">Voltage-gated potassium channel</fullName>
    </submittedName>
</protein>
<comment type="subcellular location">
    <subcellularLocation>
        <location evidence="1">Membrane</location>
        <topology evidence="1">Multi-pass membrane protein</topology>
    </subcellularLocation>
</comment>
<feature type="transmembrane region" description="Helical" evidence="12">
    <location>
        <begin position="50"/>
        <end position="68"/>
    </location>
</feature>
<evidence type="ECO:0000256" key="10">
    <source>
        <dbReference type="ARBA" id="ARBA00023136"/>
    </source>
</evidence>